<proteinExistence type="predicted"/>
<accession>A0ABR1J670</accession>
<evidence type="ECO:0000259" key="7">
    <source>
        <dbReference type="PROSITE" id="PS51981"/>
    </source>
</evidence>
<keyword evidence="2" id="KW-0963">Cytoplasm</keyword>
<evidence type="ECO:0000256" key="5">
    <source>
        <dbReference type="ARBA" id="ARBA00022833"/>
    </source>
</evidence>
<dbReference type="EMBL" id="JBANRG010000041">
    <property type="protein sequence ID" value="KAK7447385.1"/>
    <property type="molecule type" value="Genomic_DNA"/>
</dbReference>
<name>A0ABR1J670_9AGAR</name>
<gene>
    <name evidence="8" type="ORF">VKT23_014095</name>
</gene>
<dbReference type="PROSITE" id="PS51981">
    <property type="entry name" value="ZF_RZ"/>
    <property type="match status" value="1"/>
</dbReference>
<keyword evidence="6" id="KW-0391">Immunity</keyword>
<dbReference type="Pfam" id="PF20173">
    <property type="entry name" value="ZnF_RZ-type"/>
    <property type="match status" value="1"/>
</dbReference>
<reference evidence="8 9" key="1">
    <citation type="submission" date="2024-01" db="EMBL/GenBank/DDBJ databases">
        <title>A draft genome for the cacao thread blight pathogen Marasmiellus scandens.</title>
        <authorList>
            <person name="Baruah I.K."/>
            <person name="Leung J."/>
            <person name="Bukari Y."/>
            <person name="Amoako-Attah I."/>
            <person name="Meinhardt L.W."/>
            <person name="Bailey B.A."/>
            <person name="Cohen S.P."/>
        </authorList>
    </citation>
    <scope>NUCLEOTIDE SEQUENCE [LARGE SCALE GENOMIC DNA]</scope>
    <source>
        <strain evidence="8 9">GH-19</strain>
    </source>
</reference>
<dbReference type="InterPro" id="IPR046439">
    <property type="entry name" value="ZF_RZ_dom"/>
</dbReference>
<evidence type="ECO:0000313" key="9">
    <source>
        <dbReference type="Proteomes" id="UP001498398"/>
    </source>
</evidence>
<evidence type="ECO:0000256" key="4">
    <source>
        <dbReference type="ARBA" id="ARBA00022771"/>
    </source>
</evidence>
<evidence type="ECO:0000256" key="6">
    <source>
        <dbReference type="ARBA" id="ARBA00022859"/>
    </source>
</evidence>
<keyword evidence="5" id="KW-0862">Zinc</keyword>
<keyword evidence="3" id="KW-0479">Metal-binding</keyword>
<sequence length="554" mass="62799">MQENTEMWPSLSFRVCLQDTVVDLVLYLKLEDVCLDDETLDNLLITLPLCGHVFTVETLDGLCGMNDYYTKISDPHGQEVWSGLKSPDRSEIASPPVCPTCRAAITCPRYGRIFKRANLDILERNVISKMTQMLDAIQTDFDGVSRDQIEGTLVSGAGKATFDQGQLNEARRKAMARKRASILKDQTELPVAIEDLRPSNKKLFSISTDVCEKWNKSVGRLTAIYTRAMNTAKIRGPHIAAWQGSFSYLYDQEMRVYQNNPSHLPAHPEENAMRVARIRVGQPQPQADQRFLVEAIWATLQIRFLMISLANTFRSAALEREPQRPYSEVENRQWASYILFILDTCIVDAEKAVNIARNSGARRQLTSSTLLVMRANLERFRFNMEMKRTSGGLKDLESREELADQAIIEAESLNKEIILVVQEHLGKLPRDQTEWIKGNFTDAARLILSEWKEIERSLRMETFYQPVTLDEKTSVVRAFRSEFSHTGHFYNCRNGHVFVITECGGAMQVSACPECGERIGGSNHQLDSSNTRALEFEEIARNAGAQSSPWSWGV</sequence>
<keyword evidence="4" id="KW-0863">Zinc-finger</keyword>
<comment type="caution">
    <text evidence="8">The sequence shown here is derived from an EMBL/GenBank/DDBJ whole genome shotgun (WGS) entry which is preliminary data.</text>
</comment>
<keyword evidence="9" id="KW-1185">Reference proteome</keyword>
<organism evidence="8 9">
    <name type="scientific">Marasmiellus scandens</name>
    <dbReference type="NCBI Taxonomy" id="2682957"/>
    <lineage>
        <taxon>Eukaryota</taxon>
        <taxon>Fungi</taxon>
        <taxon>Dikarya</taxon>
        <taxon>Basidiomycota</taxon>
        <taxon>Agaricomycotina</taxon>
        <taxon>Agaricomycetes</taxon>
        <taxon>Agaricomycetidae</taxon>
        <taxon>Agaricales</taxon>
        <taxon>Marasmiineae</taxon>
        <taxon>Omphalotaceae</taxon>
        <taxon>Marasmiellus</taxon>
    </lineage>
</organism>
<evidence type="ECO:0000256" key="1">
    <source>
        <dbReference type="ARBA" id="ARBA00004496"/>
    </source>
</evidence>
<evidence type="ECO:0000313" key="8">
    <source>
        <dbReference type="EMBL" id="KAK7447385.1"/>
    </source>
</evidence>
<evidence type="ECO:0000256" key="2">
    <source>
        <dbReference type="ARBA" id="ARBA00022490"/>
    </source>
</evidence>
<evidence type="ECO:0000256" key="3">
    <source>
        <dbReference type="ARBA" id="ARBA00022723"/>
    </source>
</evidence>
<protein>
    <recommendedName>
        <fullName evidence="7">RZ-type domain-containing protein</fullName>
    </recommendedName>
</protein>
<comment type="subcellular location">
    <subcellularLocation>
        <location evidence="1">Cytoplasm</location>
    </subcellularLocation>
</comment>
<feature type="domain" description="RZ-type" evidence="7">
    <location>
        <begin position="467"/>
        <end position="542"/>
    </location>
</feature>
<dbReference type="Proteomes" id="UP001498398">
    <property type="component" value="Unassembled WGS sequence"/>
</dbReference>